<dbReference type="Gene3D" id="1.10.3090.10">
    <property type="entry name" value="cca-adding enzyme, domain 2"/>
    <property type="match status" value="1"/>
</dbReference>
<evidence type="ECO:0000256" key="11">
    <source>
        <dbReference type="RuleBase" id="RU003953"/>
    </source>
</evidence>
<dbReference type="Gene3D" id="3.30.460.10">
    <property type="entry name" value="Beta Polymerase, domain 2"/>
    <property type="match status" value="1"/>
</dbReference>
<comment type="cofactor">
    <cofactor evidence="1">
        <name>Mg(2+)</name>
        <dbReference type="ChEBI" id="CHEBI:18420"/>
    </cofactor>
</comment>
<keyword evidence="6" id="KW-0548">Nucleotidyltransferase</keyword>
<sequence>MRKNNIINKLSKEEIHVINLMKNKLNELGVRGYIVGGAVRDILLDKEIKDIDICITCNPMCIINQLKEVKSFKYYKKFETSTIIFNNGIEIDLIRCRKESYSYPGVLPEVIPSSIEDDLYRRDFTINSIAYNIIGNEIIDRHNGTNDLELKKIAKVHDNSYTEDPTRIFRAVKYSVRYNFGLEDIDEIKDNLQNGVLKFISNDRIMREIILLCEEEKWIRNILLCKKLGIFNINKELLGKQNDLCNYSDINHRIINLFLSLRDREDRNIFTDNSVLNRKLKEALVKYNIEIEKVSHFTCKTIDNFIIYDVLKNLNEYELILYSFDYKNKYKIYNYLNNLKNIKLKIRGNEIKELGINEGKKIGNILKYLLKIKMNTMIANEENLLKRNLGEILNGVEHKN</sequence>
<feature type="domain" description="Poly A polymerase head" evidence="12">
    <location>
        <begin position="33"/>
        <end position="153"/>
    </location>
</feature>
<evidence type="ECO:0000256" key="2">
    <source>
        <dbReference type="ARBA" id="ARBA00007265"/>
    </source>
</evidence>
<name>A0ABT4CML9_9CLOT</name>
<dbReference type="Proteomes" id="UP001079657">
    <property type="component" value="Unassembled WGS sequence"/>
</dbReference>
<evidence type="ECO:0000259" key="12">
    <source>
        <dbReference type="Pfam" id="PF01743"/>
    </source>
</evidence>
<keyword evidence="3" id="KW-0820">tRNA-binding</keyword>
<evidence type="ECO:0000313" key="13">
    <source>
        <dbReference type="EMBL" id="MCY6370297.1"/>
    </source>
</evidence>
<dbReference type="CDD" id="cd05398">
    <property type="entry name" value="NT_ClassII-CCAase"/>
    <property type="match status" value="1"/>
</dbReference>
<evidence type="ECO:0000256" key="1">
    <source>
        <dbReference type="ARBA" id="ARBA00001946"/>
    </source>
</evidence>
<comment type="caution">
    <text evidence="13">The sequence shown here is derived from an EMBL/GenBank/DDBJ whole genome shotgun (WGS) entry which is preliminary data.</text>
</comment>
<evidence type="ECO:0000256" key="10">
    <source>
        <dbReference type="ARBA" id="ARBA00022884"/>
    </source>
</evidence>
<dbReference type="InterPro" id="IPR002646">
    <property type="entry name" value="PolA_pol_head_dom"/>
</dbReference>
<dbReference type="PANTHER" id="PTHR47788">
    <property type="entry name" value="POLYA POLYMERASE"/>
    <property type="match status" value="1"/>
</dbReference>
<keyword evidence="7" id="KW-0479">Metal-binding</keyword>
<reference evidence="13" key="1">
    <citation type="submission" date="2022-12" db="EMBL/GenBank/DDBJ databases">
        <authorList>
            <person name="Wang J."/>
        </authorList>
    </citation>
    <scope>NUCLEOTIDE SEQUENCE</scope>
    <source>
        <strain evidence="13">HY-42-06</strain>
    </source>
</reference>
<keyword evidence="9" id="KW-0460">Magnesium</keyword>
<evidence type="ECO:0000313" key="14">
    <source>
        <dbReference type="Proteomes" id="UP001079657"/>
    </source>
</evidence>
<keyword evidence="5" id="KW-0819">tRNA processing</keyword>
<organism evidence="13 14">
    <name type="scientific">Clostridium ganghwense</name>
    <dbReference type="NCBI Taxonomy" id="312089"/>
    <lineage>
        <taxon>Bacteria</taxon>
        <taxon>Bacillati</taxon>
        <taxon>Bacillota</taxon>
        <taxon>Clostridia</taxon>
        <taxon>Eubacteriales</taxon>
        <taxon>Clostridiaceae</taxon>
        <taxon>Clostridium</taxon>
    </lineage>
</organism>
<proteinExistence type="inferred from homology"/>
<evidence type="ECO:0000256" key="9">
    <source>
        <dbReference type="ARBA" id="ARBA00022842"/>
    </source>
</evidence>
<dbReference type="Pfam" id="PF01743">
    <property type="entry name" value="PolyA_pol"/>
    <property type="match status" value="1"/>
</dbReference>
<evidence type="ECO:0000256" key="7">
    <source>
        <dbReference type="ARBA" id="ARBA00022723"/>
    </source>
</evidence>
<dbReference type="RefSeq" id="WP_268049042.1">
    <property type="nucleotide sequence ID" value="NZ_JAPQES010000002.1"/>
</dbReference>
<evidence type="ECO:0000256" key="4">
    <source>
        <dbReference type="ARBA" id="ARBA00022679"/>
    </source>
</evidence>
<evidence type="ECO:0000256" key="3">
    <source>
        <dbReference type="ARBA" id="ARBA00022555"/>
    </source>
</evidence>
<evidence type="ECO:0000256" key="6">
    <source>
        <dbReference type="ARBA" id="ARBA00022695"/>
    </source>
</evidence>
<dbReference type="SUPFAM" id="SSF81301">
    <property type="entry name" value="Nucleotidyltransferase"/>
    <property type="match status" value="1"/>
</dbReference>
<evidence type="ECO:0000256" key="8">
    <source>
        <dbReference type="ARBA" id="ARBA00022741"/>
    </source>
</evidence>
<comment type="similarity">
    <text evidence="2 11">Belongs to the tRNA nucleotidyltransferase/poly(A) polymerase family.</text>
</comment>
<keyword evidence="14" id="KW-1185">Reference proteome</keyword>
<dbReference type="EMBL" id="JAPQES010000002">
    <property type="protein sequence ID" value="MCY6370297.1"/>
    <property type="molecule type" value="Genomic_DNA"/>
</dbReference>
<dbReference type="InterPro" id="IPR052390">
    <property type="entry name" value="tRNA_nt/polyA_polymerase"/>
</dbReference>
<accession>A0ABT4CML9</accession>
<keyword evidence="4 11" id="KW-0808">Transferase</keyword>
<dbReference type="SUPFAM" id="SSF81891">
    <property type="entry name" value="Poly A polymerase C-terminal region-like"/>
    <property type="match status" value="1"/>
</dbReference>
<dbReference type="InterPro" id="IPR043519">
    <property type="entry name" value="NT_sf"/>
</dbReference>
<keyword evidence="10 11" id="KW-0694">RNA-binding</keyword>
<keyword evidence="8" id="KW-0547">Nucleotide-binding</keyword>
<evidence type="ECO:0000256" key="5">
    <source>
        <dbReference type="ARBA" id="ARBA00022694"/>
    </source>
</evidence>
<gene>
    <name evidence="13" type="ORF">OXH55_06590</name>
</gene>
<protein>
    <submittedName>
        <fullName evidence="13">CCA tRNA nucleotidyltransferase</fullName>
    </submittedName>
</protein>
<dbReference type="PANTHER" id="PTHR47788:SF1">
    <property type="entry name" value="A-ADDING TRNA NUCLEOTIDYLTRANSFERASE"/>
    <property type="match status" value="1"/>
</dbReference>